<organism evidence="2">
    <name type="scientific">marine metagenome</name>
    <dbReference type="NCBI Taxonomy" id="408172"/>
    <lineage>
        <taxon>unclassified sequences</taxon>
        <taxon>metagenomes</taxon>
        <taxon>ecological metagenomes</taxon>
    </lineage>
</organism>
<evidence type="ECO:0000256" key="1">
    <source>
        <dbReference type="SAM" id="Phobius"/>
    </source>
</evidence>
<evidence type="ECO:0008006" key="3">
    <source>
        <dbReference type="Google" id="ProtNLM"/>
    </source>
</evidence>
<feature type="transmembrane region" description="Helical" evidence="1">
    <location>
        <begin position="73"/>
        <end position="90"/>
    </location>
</feature>
<name>A0A381XRI8_9ZZZZ</name>
<dbReference type="EMBL" id="UINC01016110">
    <property type="protein sequence ID" value="SVA67338.1"/>
    <property type="molecule type" value="Genomic_DNA"/>
</dbReference>
<sequence>MKKIILITIGWLCVGLAFVGTFVPGIPTTIFLIIALWAFAQSSKKFHSWLLNHKRFGPILQNWESHKVVPRKAKILMVILQISAVIIFHYSLQNIYLTVLLIITLIFVARYVLSLPSEIPVNEK</sequence>
<dbReference type="GO" id="GO:0005886">
    <property type="term" value="C:plasma membrane"/>
    <property type="evidence" value="ECO:0007669"/>
    <property type="project" value="TreeGrafter"/>
</dbReference>
<dbReference type="Pfam" id="PF04304">
    <property type="entry name" value="DUF454"/>
    <property type="match status" value="1"/>
</dbReference>
<dbReference type="AlphaFoldDB" id="A0A381XRI8"/>
<feature type="transmembrane region" description="Helical" evidence="1">
    <location>
        <begin position="96"/>
        <end position="113"/>
    </location>
</feature>
<proteinExistence type="predicted"/>
<keyword evidence="1" id="KW-1133">Transmembrane helix</keyword>
<protein>
    <recommendedName>
        <fullName evidence="3">Inner membrane protein YbaN</fullName>
    </recommendedName>
</protein>
<keyword evidence="1" id="KW-0812">Transmembrane</keyword>
<keyword evidence="1" id="KW-0472">Membrane</keyword>
<dbReference type="InterPro" id="IPR007401">
    <property type="entry name" value="DUF454"/>
</dbReference>
<dbReference type="PIRSF" id="PIRSF016789">
    <property type="entry name" value="DUF454"/>
    <property type="match status" value="1"/>
</dbReference>
<dbReference type="PANTHER" id="PTHR35813:SF1">
    <property type="entry name" value="INNER MEMBRANE PROTEIN YBAN"/>
    <property type="match status" value="1"/>
</dbReference>
<accession>A0A381XRI8</accession>
<evidence type="ECO:0000313" key="2">
    <source>
        <dbReference type="EMBL" id="SVA67338.1"/>
    </source>
</evidence>
<reference evidence="2" key="1">
    <citation type="submission" date="2018-05" db="EMBL/GenBank/DDBJ databases">
        <authorList>
            <person name="Lanie J.A."/>
            <person name="Ng W.-L."/>
            <person name="Kazmierczak K.M."/>
            <person name="Andrzejewski T.M."/>
            <person name="Davidsen T.M."/>
            <person name="Wayne K.J."/>
            <person name="Tettelin H."/>
            <person name="Glass J.I."/>
            <person name="Rusch D."/>
            <person name="Podicherti R."/>
            <person name="Tsui H.-C.T."/>
            <person name="Winkler M.E."/>
        </authorList>
    </citation>
    <scope>NUCLEOTIDE SEQUENCE</scope>
</reference>
<dbReference type="PANTHER" id="PTHR35813">
    <property type="entry name" value="INNER MEMBRANE PROTEIN YBAN"/>
    <property type="match status" value="1"/>
</dbReference>
<feature type="transmembrane region" description="Helical" evidence="1">
    <location>
        <begin position="6"/>
        <end position="39"/>
    </location>
</feature>
<gene>
    <name evidence="2" type="ORF">METZ01_LOCUS120192</name>
</gene>